<evidence type="ECO:0000256" key="1">
    <source>
        <dbReference type="SAM" id="MobiDB-lite"/>
    </source>
</evidence>
<feature type="compositionally biased region" description="Basic and acidic residues" evidence="1">
    <location>
        <begin position="246"/>
        <end position="263"/>
    </location>
</feature>
<keyword evidence="3" id="KW-1185">Reference proteome</keyword>
<evidence type="ECO:0000313" key="2">
    <source>
        <dbReference type="EMBL" id="KAK8523038.1"/>
    </source>
</evidence>
<feature type="compositionally biased region" description="Low complexity" evidence="1">
    <location>
        <begin position="109"/>
        <end position="125"/>
    </location>
</feature>
<dbReference type="Proteomes" id="UP001472677">
    <property type="component" value="Unassembled WGS sequence"/>
</dbReference>
<gene>
    <name evidence="2" type="ORF">V6N12_073749</name>
</gene>
<protein>
    <submittedName>
        <fullName evidence="2">Uncharacterized protein</fullName>
    </submittedName>
</protein>
<feature type="compositionally biased region" description="Polar residues" evidence="1">
    <location>
        <begin position="235"/>
        <end position="244"/>
    </location>
</feature>
<proteinExistence type="predicted"/>
<dbReference type="EMBL" id="JBBPBM010000044">
    <property type="protein sequence ID" value="KAK8523038.1"/>
    <property type="molecule type" value="Genomic_DNA"/>
</dbReference>
<reference evidence="2 3" key="1">
    <citation type="journal article" date="2024" name="G3 (Bethesda)">
        <title>Genome assembly of Hibiscus sabdariffa L. provides insights into metabolisms of medicinal natural products.</title>
        <authorList>
            <person name="Kim T."/>
        </authorList>
    </citation>
    <scope>NUCLEOTIDE SEQUENCE [LARGE SCALE GENOMIC DNA]</scope>
    <source>
        <strain evidence="2">TK-2024</strain>
        <tissue evidence="2">Old leaves</tissue>
    </source>
</reference>
<organism evidence="2 3">
    <name type="scientific">Hibiscus sabdariffa</name>
    <name type="common">roselle</name>
    <dbReference type="NCBI Taxonomy" id="183260"/>
    <lineage>
        <taxon>Eukaryota</taxon>
        <taxon>Viridiplantae</taxon>
        <taxon>Streptophyta</taxon>
        <taxon>Embryophyta</taxon>
        <taxon>Tracheophyta</taxon>
        <taxon>Spermatophyta</taxon>
        <taxon>Magnoliopsida</taxon>
        <taxon>eudicotyledons</taxon>
        <taxon>Gunneridae</taxon>
        <taxon>Pentapetalae</taxon>
        <taxon>rosids</taxon>
        <taxon>malvids</taxon>
        <taxon>Malvales</taxon>
        <taxon>Malvaceae</taxon>
        <taxon>Malvoideae</taxon>
        <taxon>Hibiscus</taxon>
    </lineage>
</organism>
<evidence type="ECO:0000313" key="3">
    <source>
        <dbReference type="Proteomes" id="UP001472677"/>
    </source>
</evidence>
<comment type="caution">
    <text evidence="2">The sequence shown here is derived from an EMBL/GenBank/DDBJ whole genome shotgun (WGS) entry which is preliminary data.</text>
</comment>
<accession>A0ABR2CTC2</accession>
<name>A0ABR2CTC2_9ROSI</name>
<sequence>MALTEKTQEQKLDMQEKMTSLFHYMRERDEAIQSYFLELLPDEVPLFPIFPNELFHSDQPTKKGAPQEQDTPQTPPTKNKAPSTSIATPQTRPPAPEERAEPATLHVDTAASTPKPPAKTSTATKRTLTSKDKGKAPVKPTPRTPVPEDTVELDSDDNNDEDMPDAPQPPAPTMETSIPRCHLKRKANRNISTADLAAEENVASEAEDDGSSTTPEETPLTNPPSSKARYKRVATKQTPKFASTRTKKEEMLQYSRKDGEQHDNATLVH</sequence>
<feature type="compositionally biased region" description="Acidic residues" evidence="1">
    <location>
        <begin position="149"/>
        <end position="164"/>
    </location>
</feature>
<feature type="compositionally biased region" description="Low complexity" evidence="1">
    <location>
        <begin position="211"/>
        <end position="226"/>
    </location>
</feature>
<feature type="region of interest" description="Disordered" evidence="1">
    <location>
        <begin position="51"/>
        <end position="269"/>
    </location>
</feature>